<dbReference type="Proteomes" id="UP001225598">
    <property type="component" value="Chromosome"/>
</dbReference>
<dbReference type="SUPFAM" id="SSF50494">
    <property type="entry name" value="Trypsin-like serine proteases"/>
    <property type="match status" value="1"/>
</dbReference>
<evidence type="ECO:0000313" key="1">
    <source>
        <dbReference type="EMBL" id="WIM68832.1"/>
    </source>
</evidence>
<evidence type="ECO:0000313" key="2">
    <source>
        <dbReference type="Proteomes" id="UP001225598"/>
    </source>
</evidence>
<dbReference type="InterPro" id="IPR033116">
    <property type="entry name" value="TRYPSIN_SER"/>
</dbReference>
<organism evidence="1 2">
    <name type="scientific">Corynebacterium breve</name>
    <dbReference type="NCBI Taxonomy" id="3049799"/>
    <lineage>
        <taxon>Bacteria</taxon>
        <taxon>Bacillati</taxon>
        <taxon>Actinomycetota</taxon>
        <taxon>Actinomycetes</taxon>
        <taxon>Mycobacteriales</taxon>
        <taxon>Corynebacteriaceae</taxon>
        <taxon>Corynebacterium</taxon>
    </lineage>
</organism>
<gene>
    <name evidence="1" type="ORF">QP027_05480</name>
</gene>
<dbReference type="Gene3D" id="2.40.10.120">
    <property type="match status" value="1"/>
</dbReference>
<sequence length="185" mass="20047">MLPSNLARITNGSRYCSGVLCTPDTVLTCAHFFRDVSGTTFIWIRGKRLVYKELKIIPGTDVAVLTLPTRISIAPDELPTFGPSPLPGALTATFGLGGTTRSNSHFRVRHGRFFMRVPFAMSRDRKTKVRPAGWIFNHNAAVLGDSGGPVYSNGKLFAVQSMIMAPGGVNTHVATVALVDEAMIR</sequence>
<dbReference type="PROSITE" id="PS00135">
    <property type="entry name" value="TRYPSIN_SER"/>
    <property type="match status" value="1"/>
</dbReference>
<keyword evidence="2" id="KW-1185">Reference proteome</keyword>
<dbReference type="EMBL" id="CP126969">
    <property type="protein sequence ID" value="WIM68832.1"/>
    <property type="molecule type" value="Genomic_DNA"/>
</dbReference>
<accession>A0ABY8VHM7</accession>
<protein>
    <submittedName>
        <fullName evidence="1">Trypsin-like peptidase domain-containing protein</fullName>
    </submittedName>
</protein>
<reference evidence="1 2" key="1">
    <citation type="submission" date="2023-05" db="EMBL/GenBank/DDBJ databases">
        <title>Corynebacterium suedekumii sp. nov. and Corynebacterium breve sp. nov. isolated from raw cow's milk.</title>
        <authorList>
            <person name="Baer M.K."/>
            <person name="Mehl L."/>
            <person name="Hellmuth R."/>
            <person name="Marke G."/>
            <person name="Lipski A."/>
        </authorList>
    </citation>
    <scope>NUCLEOTIDE SEQUENCE [LARGE SCALE GENOMIC DNA]</scope>
    <source>
        <strain evidence="1 2">R4</strain>
    </source>
</reference>
<proteinExistence type="predicted"/>
<dbReference type="InterPro" id="IPR009003">
    <property type="entry name" value="Peptidase_S1_PA"/>
</dbReference>
<name>A0ABY8VHM7_9CORY</name>
<dbReference type="Pfam" id="PF13365">
    <property type="entry name" value="Trypsin_2"/>
    <property type="match status" value="1"/>
</dbReference>
<dbReference type="RefSeq" id="WP_284826629.1">
    <property type="nucleotide sequence ID" value="NZ_CP126969.1"/>
</dbReference>